<feature type="compositionally biased region" description="Low complexity" evidence="8">
    <location>
        <begin position="419"/>
        <end position="430"/>
    </location>
</feature>
<dbReference type="InterPro" id="IPR038952">
    <property type="entry name" value="TOPAZ1"/>
</dbReference>
<evidence type="ECO:0000313" key="13">
    <source>
        <dbReference type="Proteomes" id="UP000796761"/>
    </source>
</evidence>
<dbReference type="InterPro" id="IPR028031">
    <property type="entry name" value="DUF4460"/>
</dbReference>
<evidence type="ECO:0000259" key="9">
    <source>
        <dbReference type="Pfam" id="PF14669"/>
    </source>
</evidence>
<keyword evidence="5" id="KW-0221">Differentiation</keyword>
<feature type="domain" description="DUF4460" evidence="10">
    <location>
        <begin position="2055"/>
        <end position="2133"/>
    </location>
</feature>
<organism evidence="12 13">
    <name type="scientific">Zosterops borbonicus</name>
    <dbReference type="NCBI Taxonomy" id="364589"/>
    <lineage>
        <taxon>Eukaryota</taxon>
        <taxon>Metazoa</taxon>
        <taxon>Chordata</taxon>
        <taxon>Craniata</taxon>
        <taxon>Vertebrata</taxon>
        <taxon>Euteleostomi</taxon>
        <taxon>Archelosauria</taxon>
        <taxon>Archosauria</taxon>
        <taxon>Dinosauria</taxon>
        <taxon>Saurischia</taxon>
        <taxon>Theropoda</taxon>
        <taxon>Coelurosauria</taxon>
        <taxon>Aves</taxon>
        <taxon>Neognathae</taxon>
        <taxon>Neoaves</taxon>
        <taxon>Telluraves</taxon>
        <taxon>Australaves</taxon>
        <taxon>Passeriformes</taxon>
        <taxon>Sylvioidea</taxon>
        <taxon>Zosteropidae</taxon>
        <taxon>Zosterops</taxon>
    </lineage>
</organism>
<dbReference type="Proteomes" id="UP000796761">
    <property type="component" value="Unassembled WGS sequence"/>
</dbReference>
<feature type="domain" description="DUF4461" evidence="11">
    <location>
        <begin position="2186"/>
        <end position="2488"/>
    </location>
</feature>
<feature type="compositionally biased region" description="Polar residues" evidence="8">
    <location>
        <begin position="898"/>
        <end position="913"/>
    </location>
</feature>
<reference evidence="12" key="1">
    <citation type="submission" date="2019-04" db="EMBL/GenBank/DDBJ databases">
        <title>Genome assembly of Zosterops borbonicus 15179.</title>
        <authorList>
            <person name="Leroy T."/>
            <person name="Anselmetti Y."/>
            <person name="Tilak M.-K."/>
            <person name="Nabholz B."/>
        </authorList>
    </citation>
    <scope>NUCLEOTIDE SEQUENCE</scope>
    <source>
        <strain evidence="12">HGM_15179</strain>
        <tissue evidence="12">Muscle</tissue>
    </source>
</reference>
<feature type="compositionally biased region" description="Basic residues" evidence="8">
    <location>
        <begin position="293"/>
        <end position="304"/>
    </location>
</feature>
<dbReference type="GO" id="GO:0048137">
    <property type="term" value="P:spermatocyte division"/>
    <property type="evidence" value="ECO:0007669"/>
    <property type="project" value="TreeGrafter"/>
</dbReference>
<evidence type="ECO:0000256" key="1">
    <source>
        <dbReference type="ARBA" id="ARBA00002132"/>
    </source>
</evidence>
<feature type="compositionally biased region" description="Polar residues" evidence="8">
    <location>
        <begin position="946"/>
        <end position="961"/>
    </location>
</feature>
<sequence length="2489" mass="279978">MPQLRSGKVVRAGGVEQADPEVSSPGSSRGGCEPGEKLVVKNPYLAPKRKLEQPLPFFPQPARLSGASFKRFALPVPVQKEQGEDRQKFPGKKPKGIQHRKSLRRSKGVVSPVSDTGECEDWQAAATAAAVCWEETLRGTGPSQQLFFSGTTLQDKFSAGIERNEHCSENLNFSDFHKGSRSSGKEGKHSCMEIKLQVPSLKGEIESTERHGVSCFVEPEGLQPKKVMWSTEVKCTDSITMQNMQIPDFRKNLGAQEAMPELKPQEEVDTPEKLNECPLVGSRTLGTQEKEKKSRRSVVKPKVHSPRERGSSALVEQHTQCPESRKGAPSMRKRNALLSQKLQDLSGQKQRTTRRKTQKRCMKEEQQSSSPQKGPDCPGESAEEQWKAIEQDSGPSQAVKKVKRKQNRADDLKEKQSHYSRSSTVSTSGDSESKTFLCHAVAKELGVQCRKRQHRSGQIKHLQSLSVTAAKTEKVMNMSAKYSAEHCSAALHQCSGLLCATQKNPFVVLEDCSYINTLVKPSASGTTSSYKLNGFFHVVHGTGDLNDRICSTSRMQNERSLIKGGLSSNKEKNPNEEGCVSCCLSESSKCLRGKKWNIGRKPRKKMKATEKSADMASKCKKCELQTEAAFAMSSLFAVSGLNHTLSASYDQTSDFDTEKYTHEVQTVSDWRKKSTKLLALETGFKKTSELSVIVKGENSSSVAHYAAASDSLRVLAQIHDVSDRHRSKTGGNLNKLSKKLQQFTCQRVIPMTGKKVWPVESCARTSELFLKNHRSISEGKRLLEAAFEDSSDKSSVRAVGHSAVTENVRQLGLYTSLAEITKEITQKKIDPNIDCQASLETMESSSVGIYETLTMNSENEESSVNTDRSALAFNHDDVQEVKATLNFTAKQKDENEGDVTSRNLSGTVQNGTTKQKDKNERMVTNRNLSVTVQNGTTKQKDKNKGMVTNRNLSETVQNGTTKQKDKNKGMVTNRNLSETVQNGTSASNTNSINFSPKVSVVTPTFSDLNLIKPLTSGNLTKFKIPLCRNKPESKKLESVHSFESKTCSPLELLESTSPGRQKTGEETFLVKSEQHPLPVMSDATSPASIQRKADEIDSKDFQHNGSVNLSNGMSVLPDSFSAYPHPLLDGHPEPSLPAFYGTECVLKSSFPDPSWNAVNHTVGLEINGDRKSRWIFSQHKSQNVPDILEAYNQDVLVIDVIQDDPDLFGTSNEEELAPAHCENCPVIESSADCIKDTKEYIKPESPVTPEKTYSVESNFRCMQEAGMSSDTENSCNLVLKAEDVKTHSSSKGSSPSGDVGEDFLKDTQQSKLDELLTSLDVDEELADGAPDVEEENKSEAEKSDCKYEVNCELLSELPLNDRKVNLSSEATEMKSLTNGYKSSGRSTSLPLKNCRDTEPWKMEKNAIASQSVQQILDALNLPRKYCRYYFMTLRGCERAKCWFCHVPGQGDEKICMAILRTYISIKESGLLKRAVQIFVQYYKEVAPGVDFASEVLNDLLVSLLKNYLLQEVFQILNVTVQIKTLPAVDVLLKVFEHVAYLNIRNAVPALINTFCKLIDAGMFLELEHFDYIIKLLQQLQVSSWEMTTVTNIKSRFKERYFEKTWIFDFNLAVAEIQHCKEKRNWTKLGALYHNARTGCEHFDDLQKLFISIAEILAKDSETDRPGVPFCDFADAVMKNSHHNKADRLFIGRTGISVMYSYHKVLQWVKGRKVLDKLHELQIHFTHLKGLLGAGRSASRCQIVNKAAEIFLHSGNLDGAIRVLRESEWITDTPSSPCDKMDILNRHNLLCTIVHKYLRKSLYRQALEVLQNLPGLQKHSDTVDASQYSCLFNKLINACFENKNLGVSSSAVDFMLSKKMAIDFVLLRGLITALGRSFLWSKARTYYKNALSLGCYPELQGNLFHKLLNIPSYLSEIEMLLTIEIFLVSNASDIQSPRTTSLPLQIILKRSEDTVQNNSAYHGAVERLSQAARLSDPKLFLKHMTVNVNMEEVFSLDHSSALKWLQENMKWAEKLEAFSRASTVENPPKPYACPQLEAFSRASTVENPPKPYACPQEVNENSLKRLNGYLENLQKPGFRSFKPTQLTFYVREREPNSSNVQESFSASGFRAVSFTLHTRDLLSTVLDILNSCSLSTEHVQSLNVNSQPHKEAKSTVNRPIKWDKTYYSFTGFKDPEEELEQAQRVETTLLSWLDDNEASAVKKLKKSLPLRKELERLKIELSHELQLSDIRWQRSWGIAHRCSQLHSLGRLVQQRPEILENVKGRTVVFTDRSGMSAAGHVMLGTMDVHHHWTKIFERLPNYYKLQKGLLLLEDRISQLLGGIQVIYIEELQPLLTLEEYFEILNSFYNKLRDSRLPFHPRSLRGLQMILESDRYAPSLHEFGHFMIPTVCDPAALQWFIFSKAQEARENLKRKEEMMITEKELINTSMERFSLDRLYKEPSVSSAQMIDCCKRLLEESLPYLQGMHLCVSHFYSVLQDGDLCIPWNWKS</sequence>
<feature type="compositionally biased region" description="Polar residues" evidence="8">
    <location>
        <begin position="924"/>
        <end position="937"/>
    </location>
</feature>
<dbReference type="Pfam" id="PF14669">
    <property type="entry name" value="Asp_Glu_race_2"/>
    <property type="match status" value="1"/>
</dbReference>
<evidence type="ECO:0000256" key="5">
    <source>
        <dbReference type="ARBA" id="ARBA00022782"/>
    </source>
</evidence>
<evidence type="ECO:0000259" key="10">
    <source>
        <dbReference type="Pfam" id="PF14687"/>
    </source>
</evidence>
<dbReference type="Pfam" id="PF14687">
    <property type="entry name" value="DUF4460"/>
    <property type="match status" value="1"/>
</dbReference>
<dbReference type="Gene3D" id="1.25.40.10">
    <property type="entry name" value="Tetratricopeptide repeat domain"/>
    <property type="match status" value="1"/>
</dbReference>
<name>A0A8K1GVX1_9PASS</name>
<keyword evidence="13" id="KW-1185">Reference proteome</keyword>
<gene>
    <name evidence="12" type="ORF">HGM15179_001383</name>
</gene>
<feature type="compositionally biased region" description="Basic residues" evidence="8">
    <location>
        <begin position="89"/>
        <end position="107"/>
    </location>
</feature>
<keyword evidence="6" id="KW-0744">Spermatogenesis</keyword>
<evidence type="ECO:0000259" key="11">
    <source>
        <dbReference type="Pfam" id="PF14688"/>
    </source>
</evidence>
<protein>
    <recommendedName>
        <fullName evidence="3">Protein TOPAZ1</fullName>
    </recommendedName>
    <alternativeName>
        <fullName evidence="7">Testis- and ovary-specific PAZ domain-containing protein 1</fullName>
    </alternativeName>
</protein>
<feature type="compositionally biased region" description="Basic and acidic residues" evidence="8">
    <location>
        <begin position="407"/>
        <end position="417"/>
    </location>
</feature>
<evidence type="ECO:0000256" key="7">
    <source>
        <dbReference type="ARBA" id="ARBA00031943"/>
    </source>
</evidence>
<dbReference type="InterPro" id="IPR027989">
    <property type="entry name" value="DUF4461"/>
</dbReference>
<dbReference type="GO" id="GO:0005829">
    <property type="term" value="C:cytosol"/>
    <property type="evidence" value="ECO:0007669"/>
    <property type="project" value="UniProtKB-SubCell"/>
</dbReference>
<evidence type="ECO:0000256" key="8">
    <source>
        <dbReference type="SAM" id="MobiDB-lite"/>
    </source>
</evidence>
<comment type="subcellular location">
    <subcellularLocation>
        <location evidence="2">Cytoplasm</location>
        <location evidence="2">Cytosol</location>
    </subcellularLocation>
</comment>
<proteinExistence type="predicted"/>
<feature type="compositionally biased region" description="Basic residues" evidence="8">
    <location>
        <begin position="351"/>
        <end position="360"/>
    </location>
</feature>
<feature type="region of interest" description="Disordered" evidence="8">
    <location>
        <begin position="892"/>
        <end position="974"/>
    </location>
</feature>
<keyword evidence="4" id="KW-0963">Cytoplasm</keyword>
<feature type="region of interest" description="Disordered" evidence="8">
    <location>
        <begin position="1"/>
        <end position="37"/>
    </location>
</feature>
<evidence type="ECO:0000256" key="2">
    <source>
        <dbReference type="ARBA" id="ARBA00004514"/>
    </source>
</evidence>
<dbReference type="Pfam" id="PF14688">
    <property type="entry name" value="DUF4461"/>
    <property type="match status" value="1"/>
</dbReference>
<feature type="compositionally biased region" description="Polar residues" evidence="8">
    <location>
        <begin position="337"/>
        <end position="347"/>
    </location>
</feature>
<feature type="domain" description="Protein TOPAZ1" evidence="9">
    <location>
        <begin position="1616"/>
        <end position="1791"/>
    </location>
</feature>
<feature type="compositionally biased region" description="Basic and acidic residues" evidence="8">
    <location>
        <begin position="914"/>
        <end position="923"/>
    </location>
</feature>
<dbReference type="InterPro" id="IPR029435">
    <property type="entry name" value="TOPAZ1_dom"/>
</dbReference>
<feature type="region of interest" description="Disordered" evidence="8">
    <location>
        <begin position="77"/>
        <end position="115"/>
    </location>
</feature>
<accession>A0A8K1GVX1</accession>
<comment type="caution">
    <text evidence="12">The sequence shown here is derived from an EMBL/GenBank/DDBJ whole genome shotgun (WGS) entry which is preliminary data.</text>
</comment>
<feature type="compositionally biased region" description="Basic and acidic residues" evidence="8">
    <location>
        <begin position="263"/>
        <end position="275"/>
    </location>
</feature>
<dbReference type="OrthoDB" id="8859650at2759"/>
<evidence type="ECO:0000256" key="3">
    <source>
        <dbReference type="ARBA" id="ARBA00016464"/>
    </source>
</evidence>
<dbReference type="GO" id="GO:0030154">
    <property type="term" value="P:cell differentiation"/>
    <property type="evidence" value="ECO:0007669"/>
    <property type="project" value="UniProtKB-KW"/>
</dbReference>
<dbReference type="EMBL" id="SWJQ01000021">
    <property type="protein sequence ID" value="TRZ25797.1"/>
    <property type="molecule type" value="Genomic_DNA"/>
</dbReference>
<dbReference type="InterPro" id="IPR011990">
    <property type="entry name" value="TPR-like_helical_dom_sf"/>
</dbReference>
<evidence type="ECO:0000313" key="12">
    <source>
        <dbReference type="EMBL" id="TRZ25797.1"/>
    </source>
</evidence>
<feature type="region of interest" description="Disordered" evidence="8">
    <location>
        <begin position="260"/>
        <end position="431"/>
    </location>
</feature>
<dbReference type="PANTHER" id="PTHR35671">
    <property type="entry name" value="PROTEIN TOPAZ1"/>
    <property type="match status" value="1"/>
</dbReference>
<comment type="function">
    <text evidence="1">Important for normal spermatogenesis and male fertility. Specifically required for progression to the post-meiotic stages of spermatocyte development. Seems to be necessary for normal expression levels of a number of testis-expressed gene transcripts, although its role in this process is unclear.</text>
</comment>
<dbReference type="PANTHER" id="PTHR35671:SF1">
    <property type="entry name" value="PROTEIN TOPAZ1"/>
    <property type="match status" value="1"/>
</dbReference>
<evidence type="ECO:0000256" key="4">
    <source>
        <dbReference type="ARBA" id="ARBA00022490"/>
    </source>
</evidence>
<evidence type="ECO:0000256" key="6">
    <source>
        <dbReference type="ARBA" id="ARBA00022871"/>
    </source>
</evidence>